<evidence type="ECO:0000313" key="6">
    <source>
        <dbReference type="EMBL" id="RLM29211.1"/>
    </source>
</evidence>
<sequence length="254" mass="27912">MFPGRTMSKKNQKIQVISRAASILRALGCEGISLGALASRTNLPRSTVQRIVDALKEENLVEGGESGVRLGWGINELAKMSYSNVAAQLRRPLERVFEMTHETVDLSTIYGIEAYCLDRIVSDQVVRIVPASDRPKPLYAMASGKAILANMDDDAIICLFKQGMPALTRNTITSIDTLLEELHQVRTYGFAFDYQEHAEGICAIGIPLKAHCCTPHAISVVVPSFRFESRLPLIKEALVQVKASCESILSGYQS</sequence>
<dbReference type="CDD" id="cd00090">
    <property type="entry name" value="HTH_ARSR"/>
    <property type="match status" value="1"/>
</dbReference>
<reference evidence="6 7" key="1">
    <citation type="submission" date="2016-09" db="EMBL/GenBank/DDBJ databases">
        <authorList>
            <person name="Doonan J."/>
            <person name="Pachebat J.A."/>
            <person name="Golyshin P.N."/>
            <person name="Denman S."/>
            <person name="Mcdonald J.E."/>
        </authorList>
    </citation>
    <scope>NUCLEOTIDE SEQUENCE [LARGE SCALE GENOMIC DNA]</scope>
    <source>
        <strain evidence="6 7">FRB141</strain>
    </source>
</reference>
<dbReference type="Proteomes" id="UP000285972">
    <property type="component" value="Unassembled WGS sequence"/>
</dbReference>
<keyword evidence="3" id="KW-0804">Transcription</keyword>
<comment type="caution">
    <text evidence="6">The sequence shown here is derived from an EMBL/GenBank/DDBJ whole genome shotgun (WGS) entry which is preliminary data.</text>
</comment>
<dbReference type="PANTHER" id="PTHR30136:SF35">
    <property type="entry name" value="HTH-TYPE TRANSCRIPTIONAL REGULATOR RV1719"/>
    <property type="match status" value="1"/>
</dbReference>
<dbReference type="EMBL" id="MJLX01000002">
    <property type="protein sequence ID" value="RLM29211.1"/>
    <property type="molecule type" value="Genomic_DNA"/>
</dbReference>
<evidence type="ECO:0000256" key="1">
    <source>
        <dbReference type="ARBA" id="ARBA00023015"/>
    </source>
</evidence>
<dbReference type="PROSITE" id="PS51077">
    <property type="entry name" value="HTH_ICLR"/>
    <property type="match status" value="1"/>
</dbReference>
<protein>
    <recommendedName>
        <fullName evidence="8">IclR family transcriptional regulator</fullName>
    </recommendedName>
</protein>
<dbReference type="Gene3D" id="1.10.10.10">
    <property type="entry name" value="Winged helix-like DNA-binding domain superfamily/Winged helix DNA-binding domain"/>
    <property type="match status" value="1"/>
</dbReference>
<dbReference type="Pfam" id="PF01614">
    <property type="entry name" value="IclR_C"/>
    <property type="match status" value="1"/>
</dbReference>
<name>A0AAE8ERX0_9GAMM</name>
<keyword evidence="1" id="KW-0805">Transcription regulation</keyword>
<feature type="domain" description="IclR-ED" evidence="5">
    <location>
        <begin position="73"/>
        <end position="254"/>
    </location>
</feature>
<accession>A0AAE8ERX0</accession>
<dbReference type="InterPro" id="IPR029016">
    <property type="entry name" value="GAF-like_dom_sf"/>
</dbReference>
<evidence type="ECO:0000259" key="4">
    <source>
        <dbReference type="PROSITE" id="PS51077"/>
    </source>
</evidence>
<keyword evidence="2" id="KW-0238">DNA-binding</keyword>
<dbReference type="Gene3D" id="3.30.450.40">
    <property type="match status" value="1"/>
</dbReference>
<proteinExistence type="predicted"/>
<dbReference type="InterPro" id="IPR036390">
    <property type="entry name" value="WH_DNA-bd_sf"/>
</dbReference>
<dbReference type="SUPFAM" id="SSF46785">
    <property type="entry name" value="Winged helix' DNA-binding domain"/>
    <property type="match status" value="1"/>
</dbReference>
<dbReference type="InterPro" id="IPR050707">
    <property type="entry name" value="HTH_MetabolicPath_Reg"/>
</dbReference>
<dbReference type="SMART" id="SM00346">
    <property type="entry name" value="HTH_ICLR"/>
    <property type="match status" value="1"/>
</dbReference>
<evidence type="ECO:0008006" key="8">
    <source>
        <dbReference type="Google" id="ProtNLM"/>
    </source>
</evidence>
<feature type="domain" description="HTH iclR-type" evidence="4">
    <location>
        <begin position="14"/>
        <end position="74"/>
    </location>
</feature>
<gene>
    <name evidence="6" type="ORF">BIY26_01295</name>
</gene>
<dbReference type="GO" id="GO:0003677">
    <property type="term" value="F:DNA binding"/>
    <property type="evidence" value="ECO:0007669"/>
    <property type="project" value="UniProtKB-KW"/>
</dbReference>
<evidence type="ECO:0000259" key="5">
    <source>
        <dbReference type="PROSITE" id="PS51078"/>
    </source>
</evidence>
<dbReference type="InterPro" id="IPR036388">
    <property type="entry name" value="WH-like_DNA-bd_sf"/>
</dbReference>
<evidence type="ECO:0000313" key="7">
    <source>
        <dbReference type="Proteomes" id="UP000285972"/>
    </source>
</evidence>
<dbReference type="PANTHER" id="PTHR30136">
    <property type="entry name" value="HELIX-TURN-HELIX TRANSCRIPTIONAL REGULATOR, ICLR FAMILY"/>
    <property type="match status" value="1"/>
</dbReference>
<dbReference type="GO" id="GO:0003700">
    <property type="term" value="F:DNA-binding transcription factor activity"/>
    <property type="evidence" value="ECO:0007669"/>
    <property type="project" value="TreeGrafter"/>
</dbReference>
<organism evidence="6 7">
    <name type="scientific">Brenneria goodwinii</name>
    <dbReference type="NCBI Taxonomy" id="1109412"/>
    <lineage>
        <taxon>Bacteria</taxon>
        <taxon>Pseudomonadati</taxon>
        <taxon>Pseudomonadota</taxon>
        <taxon>Gammaproteobacteria</taxon>
        <taxon>Enterobacterales</taxon>
        <taxon>Pectobacteriaceae</taxon>
        <taxon>Brenneria</taxon>
    </lineage>
</organism>
<dbReference type="SUPFAM" id="SSF55781">
    <property type="entry name" value="GAF domain-like"/>
    <property type="match status" value="1"/>
</dbReference>
<dbReference type="PROSITE" id="PS51078">
    <property type="entry name" value="ICLR_ED"/>
    <property type="match status" value="1"/>
</dbReference>
<dbReference type="Pfam" id="PF09339">
    <property type="entry name" value="HTH_IclR"/>
    <property type="match status" value="1"/>
</dbReference>
<dbReference type="InterPro" id="IPR005471">
    <property type="entry name" value="Tscrpt_reg_IclR_N"/>
</dbReference>
<dbReference type="InterPro" id="IPR011991">
    <property type="entry name" value="ArsR-like_HTH"/>
</dbReference>
<dbReference type="GO" id="GO:0045892">
    <property type="term" value="P:negative regulation of DNA-templated transcription"/>
    <property type="evidence" value="ECO:0007669"/>
    <property type="project" value="TreeGrafter"/>
</dbReference>
<evidence type="ECO:0000256" key="3">
    <source>
        <dbReference type="ARBA" id="ARBA00023163"/>
    </source>
</evidence>
<evidence type="ECO:0000256" key="2">
    <source>
        <dbReference type="ARBA" id="ARBA00023125"/>
    </source>
</evidence>
<dbReference type="InterPro" id="IPR014757">
    <property type="entry name" value="Tscrpt_reg_IclR_C"/>
</dbReference>
<dbReference type="AlphaFoldDB" id="A0AAE8ERX0"/>